<proteinExistence type="predicted"/>
<sequence length="338" mass="36883">MCMYRSHGTFPLFGLQSIEPTDAPPWLPEGFAATAPSYSSGPGSYPMAGYRSRYHCGPPPEFPLASPPSGIVHHLSGSDKYVHLNLSKKIKVSRRCTPWGGSCPSASLCFRVDSPIDSHTCQTPWSSSRQVKWEARLLALGARRAMEFHGHIDCPGFGSCLNLCWSSPRADQWIGSRCSTSNQGSSSAPNCFPPDNFLHSVTLSSKFFSSFPRGICSLSVSCPYLALDEIYHPIEAALPNNPDLPAASWSDRVRARWGSHPFRRPILGDLGSVPLRVLLQTTIRTAKPPDSQVGLKKRIGPGSGGSANNQKMVKQAIINEINTRSRGVPLIFPRCSVY</sequence>
<gene>
    <name evidence="1" type="ORF">Sradi_6921700</name>
</gene>
<dbReference type="AlphaFoldDB" id="A0AAW2JH85"/>
<dbReference type="PANTHER" id="PTHR47188">
    <property type="entry name" value="PROTEIN TAR1"/>
    <property type="match status" value="1"/>
</dbReference>
<organism evidence="1">
    <name type="scientific">Sesamum radiatum</name>
    <name type="common">Black benniseed</name>
    <dbReference type="NCBI Taxonomy" id="300843"/>
    <lineage>
        <taxon>Eukaryota</taxon>
        <taxon>Viridiplantae</taxon>
        <taxon>Streptophyta</taxon>
        <taxon>Embryophyta</taxon>
        <taxon>Tracheophyta</taxon>
        <taxon>Spermatophyta</taxon>
        <taxon>Magnoliopsida</taxon>
        <taxon>eudicotyledons</taxon>
        <taxon>Gunneridae</taxon>
        <taxon>Pentapetalae</taxon>
        <taxon>asterids</taxon>
        <taxon>lamiids</taxon>
        <taxon>Lamiales</taxon>
        <taxon>Pedaliaceae</taxon>
        <taxon>Sesamum</taxon>
    </lineage>
</organism>
<protein>
    <submittedName>
        <fullName evidence="1">Uncharacterized protein</fullName>
    </submittedName>
</protein>
<evidence type="ECO:0000313" key="1">
    <source>
        <dbReference type="EMBL" id="KAL0293732.1"/>
    </source>
</evidence>
<reference evidence="1" key="1">
    <citation type="submission" date="2020-06" db="EMBL/GenBank/DDBJ databases">
        <authorList>
            <person name="Li T."/>
            <person name="Hu X."/>
            <person name="Zhang T."/>
            <person name="Song X."/>
            <person name="Zhang H."/>
            <person name="Dai N."/>
            <person name="Sheng W."/>
            <person name="Hou X."/>
            <person name="Wei L."/>
        </authorList>
    </citation>
    <scope>NUCLEOTIDE SEQUENCE</scope>
    <source>
        <strain evidence="1">G02</strain>
        <tissue evidence="1">Leaf</tissue>
    </source>
</reference>
<comment type="caution">
    <text evidence="1">The sequence shown here is derived from an EMBL/GenBank/DDBJ whole genome shotgun (WGS) entry which is preliminary data.</text>
</comment>
<accession>A0AAW2JH85</accession>
<name>A0AAW2JH85_SESRA</name>
<reference evidence="1" key="2">
    <citation type="journal article" date="2024" name="Plant">
        <title>Genomic evolution and insights into agronomic trait innovations of Sesamum species.</title>
        <authorList>
            <person name="Miao H."/>
            <person name="Wang L."/>
            <person name="Qu L."/>
            <person name="Liu H."/>
            <person name="Sun Y."/>
            <person name="Le M."/>
            <person name="Wang Q."/>
            <person name="Wei S."/>
            <person name="Zheng Y."/>
            <person name="Lin W."/>
            <person name="Duan Y."/>
            <person name="Cao H."/>
            <person name="Xiong S."/>
            <person name="Wang X."/>
            <person name="Wei L."/>
            <person name="Li C."/>
            <person name="Ma Q."/>
            <person name="Ju M."/>
            <person name="Zhao R."/>
            <person name="Li G."/>
            <person name="Mu C."/>
            <person name="Tian Q."/>
            <person name="Mei H."/>
            <person name="Zhang T."/>
            <person name="Gao T."/>
            <person name="Zhang H."/>
        </authorList>
    </citation>
    <scope>NUCLEOTIDE SEQUENCE</scope>
    <source>
        <strain evidence="1">G02</strain>
    </source>
</reference>
<dbReference type="PANTHER" id="PTHR47188:SF1">
    <property type="entry name" value="PROTEIN TAR1"/>
    <property type="match status" value="1"/>
</dbReference>
<dbReference type="EMBL" id="JACGWJ010000274">
    <property type="protein sequence ID" value="KAL0293732.1"/>
    <property type="molecule type" value="Genomic_DNA"/>
</dbReference>
<dbReference type="InterPro" id="IPR044792">
    <property type="entry name" value="TAR1"/>
</dbReference>
<dbReference type="GO" id="GO:0043457">
    <property type="term" value="P:regulation of cellular respiration"/>
    <property type="evidence" value="ECO:0007669"/>
    <property type="project" value="InterPro"/>
</dbReference>